<organism evidence="2 3">
    <name type="scientific">Streptomyces mirabilis</name>
    <dbReference type="NCBI Taxonomy" id="68239"/>
    <lineage>
        <taxon>Bacteria</taxon>
        <taxon>Bacillati</taxon>
        <taxon>Actinomycetota</taxon>
        <taxon>Actinomycetes</taxon>
        <taxon>Kitasatosporales</taxon>
        <taxon>Streptomycetaceae</taxon>
        <taxon>Streptomyces</taxon>
    </lineage>
</organism>
<gene>
    <name evidence="2" type="ORF">PU648_19720</name>
</gene>
<sequence>MVSRDFTRPNFRITVKVGDLFSEEADLVIGFTDVFDTSTDGGDIISPRSVQAQLLSRVYSGDEEGLDDALEDALRNHRVSFIESASAKPRGKRKRYPIGTVAVLSRQTAKYYCVAYSRMSNSLSAQSSVDNLWNCLSGTWGSVAENGHLRPLAIPVLGSDLARVDNLDHESLIKMVILSFVARSREATVSRKLTIVVHPDNFETVDLAEVRAFLYSL</sequence>
<proteinExistence type="predicted"/>
<dbReference type="Pfam" id="PF20016">
    <property type="entry name" value="ThsA_Macro"/>
    <property type="match status" value="1"/>
</dbReference>
<evidence type="ECO:0000313" key="2">
    <source>
        <dbReference type="EMBL" id="MDU8994526.1"/>
    </source>
</evidence>
<evidence type="ECO:0000259" key="1">
    <source>
        <dbReference type="Pfam" id="PF20016"/>
    </source>
</evidence>
<reference evidence="2 3" key="1">
    <citation type="submission" date="2023-02" db="EMBL/GenBank/DDBJ databases">
        <authorList>
            <person name="Maleckis M."/>
        </authorList>
    </citation>
    <scope>NUCLEOTIDE SEQUENCE [LARGE SCALE GENOMIC DNA]</scope>
    <source>
        <strain evidence="2 3">P8-A2</strain>
    </source>
</reference>
<dbReference type="Proteomes" id="UP001257627">
    <property type="component" value="Unassembled WGS sequence"/>
</dbReference>
<name>A0ABU3UKR6_9ACTN</name>
<keyword evidence="3" id="KW-1185">Reference proteome</keyword>
<feature type="domain" description="Thoeris protein ThsA Macro" evidence="1">
    <location>
        <begin position="13"/>
        <end position="198"/>
    </location>
</feature>
<dbReference type="RefSeq" id="WP_316732933.1">
    <property type="nucleotide sequence ID" value="NZ_JARAKF010000001.1"/>
</dbReference>
<protein>
    <submittedName>
        <fullName evidence="2">DUF6430 domain-containing protein</fullName>
    </submittedName>
</protein>
<evidence type="ECO:0000313" key="3">
    <source>
        <dbReference type="Proteomes" id="UP001257627"/>
    </source>
</evidence>
<accession>A0ABU3UKR6</accession>
<dbReference type="InterPro" id="IPR045535">
    <property type="entry name" value="ThsA_Macro"/>
</dbReference>
<dbReference type="EMBL" id="JARAKF010000001">
    <property type="protein sequence ID" value="MDU8994526.1"/>
    <property type="molecule type" value="Genomic_DNA"/>
</dbReference>
<comment type="caution">
    <text evidence="2">The sequence shown here is derived from an EMBL/GenBank/DDBJ whole genome shotgun (WGS) entry which is preliminary data.</text>
</comment>